<dbReference type="Proteomes" id="UP000030764">
    <property type="component" value="Unassembled WGS sequence"/>
</dbReference>
<dbReference type="AlphaFoldDB" id="A0A085M6B1"/>
<dbReference type="EMBL" id="KL367482">
    <property type="protein sequence ID" value="KFD71543.1"/>
    <property type="molecule type" value="Genomic_DNA"/>
</dbReference>
<sequence length="81" mass="9463">MRIDHDPESHNERYCKNLSFNVIQEKTKNLSIRYSSFLEGDEDEMCICLGNNMLEILKLEENGKDYFEKDGWTASNKINVG</sequence>
<organism evidence="1 3">
    <name type="scientific">Trichuris suis</name>
    <name type="common">pig whipworm</name>
    <dbReference type="NCBI Taxonomy" id="68888"/>
    <lineage>
        <taxon>Eukaryota</taxon>
        <taxon>Metazoa</taxon>
        <taxon>Ecdysozoa</taxon>
        <taxon>Nematoda</taxon>
        <taxon>Enoplea</taxon>
        <taxon>Dorylaimia</taxon>
        <taxon>Trichinellida</taxon>
        <taxon>Trichuridae</taxon>
        <taxon>Trichuris</taxon>
    </lineage>
</organism>
<gene>
    <name evidence="1" type="ORF">M513_06413</name>
    <name evidence="2" type="ORF">M514_06413</name>
</gene>
<accession>A0A085M6B1</accession>
<evidence type="ECO:0000313" key="2">
    <source>
        <dbReference type="EMBL" id="KFD71543.1"/>
    </source>
</evidence>
<evidence type="ECO:0000313" key="1">
    <source>
        <dbReference type="EMBL" id="KFD52757.1"/>
    </source>
</evidence>
<name>A0A085M6B1_9BILA</name>
<proteinExistence type="predicted"/>
<keyword evidence="3" id="KW-1185">Reference proteome</keyword>
<dbReference type="EMBL" id="KL363224">
    <property type="protein sequence ID" value="KFD52757.1"/>
    <property type="molecule type" value="Genomic_DNA"/>
</dbReference>
<dbReference type="Proteomes" id="UP000030758">
    <property type="component" value="Unassembled WGS sequence"/>
</dbReference>
<evidence type="ECO:0000313" key="3">
    <source>
        <dbReference type="Proteomes" id="UP000030764"/>
    </source>
</evidence>
<reference evidence="1 3" key="1">
    <citation type="journal article" date="2014" name="Nat. Genet.">
        <title>Genome and transcriptome of the porcine whipworm Trichuris suis.</title>
        <authorList>
            <person name="Jex A.R."/>
            <person name="Nejsum P."/>
            <person name="Schwarz E.M."/>
            <person name="Hu L."/>
            <person name="Young N.D."/>
            <person name="Hall R.S."/>
            <person name="Korhonen P.K."/>
            <person name="Liao S."/>
            <person name="Thamsborg S."/>
            <person name="Xia J."/>
            <person name="Xu P."/>
            <person name="Wang S."/>
            <person name="Scheerlinck J.P."/>
            <person name="Hofmann A."/>
            <person name="Sternberg P.W."/>
            <person name="Wang J."/>
            <person name="Gasser R.B."/>
        </authorList>
    </citation>
    <scope>NUCLEOTIDE SEQUENCE [LARGE SCALE GENOMIC DNA]</scope>
    <source>
        <strain evidence="2">DCEP-RM93F</strain>
        <strain evidence="1">DCEP-RM93M</strain>
    </source>
</reference>
<protein>
    <submittedName>
        <fullName evidence="1">Uncharacterized protein</fullName>
    </submittedName>
</protein>